<dbReference type="GO" id="GO:0004417">
    <property type="term" value="F:hydroxyethylthiazole kinase activity"/>
    <property type="evidence" value="ECO:0007669"/>
    <property type="project" value="UniProtKB-UniRule"/>
</dbReference>
<dbReference type="AlphaFoldDB" id="A0A3E4XCP8"/>
<evidence type="ECO:0000256" key="6">
    <source>
        <dbReference type="ARBA" id="ARBA00022741"/>
    </source>
</evidence>
<comment type="function">
    <text evidence="11">Catalyzes the phosphorylation of the hydroxyl group of 4-methyl-5-beta-hydroxyethylthiazole (THZ).</text>
</comment>
<dbReference type="Pfam" id="PF02110">
    <property type="entry name" value="HK"/>
    <property type="match status" value="1"/>
</dbReference>
<feature type="binding site" evidence="11">
    <location>
        <position position="247"/>
    </location>
    <ligand>
        <name>substrate</name>
    </ligand>
</feature>
<dbReference type="HAMAP" id="MF_00228">
    <property type="entry name" value="Thz_kinase"/>
    <property type="match status" value="1"/>
</dbReference>
<accession>A0A3E4XCP8</accession>
<dbReference type="GO" id="GO:0009229">
    <property type="term" value="P:thiamine diphosphate biosynthetic process"/>
    <property type="evidence" value="ECO:0007669"/>
    <property type="project" value="UniProtKB-UniRule"/>
</dbReference>
<dbReference type="InterPro" id="IPR029056">
    <property type="entry name" value="Ribokinase-like"/>
</dbReference>
<keyword evidence="5 11" id="KW-0479">Metal-binding</keyword>
<comment type="pathway">
    <text evidence="3 11">Cofactor biosynthesis; thiamine diphosphate biosynthesis; 4-methyl-5-(2-phosphoethyl)-thiazole from 5-(2-hydroxyethyl)-4-methylthiazole: step 1/1.</text>
</comment>
<evidence type="ECO:0000256" key="2">
    <source>
        <dbReference type="ARBA" id="ARBA00001946"/>
    </source>
</evidence>
<evidence type="ECO:0000256" key="1">
    <source>
        <dbReference type="ARBA" id="ARBA00001771"/>
    </source>
</evidence>
<comment type="similarity">
    <text evidence="11">Belongs to the Thz kinase family.</text>
</comment>
<dbReference type="PRINTS" id="PR01099">
    <property type="entry name" value="HYETHTZKNASE"/>
</dbReference>
<proteinExistence type="inferred from homology"/>
<keyword evidence="4 11" id="KW-0808">Transferase</keyword>
<keyword evidence="10 11" id="KW-0784">Thiamine biosynthesis</keyword>
<comment type="catalytic activity">
    <reaction evidence="1 11">
        <text>5-(2-hydroxyethyl)-4-methylthiazole + ATP = 4-methyl-5-(2-phosphooxyethyl)-thiazole + ADP + H(+)</text>
        <dbReference type="Rhea" id="RHEA:24212"/>
        <dbReference type="ChEBI" id="CHEBI:15378"/>
        <dbReference type="ChEBI" id="CHEBI:17957"/>
        <dbReference type="ChEBI" id="CHEBI:30616"/>
        <dbReference type="ChEBI" id="CHEBI:58296"/>
        <dbReference type="ChEBI" id="CHEBI:456216"/>
        <dbReference type="EC" id="2.7.1.50"/>
    </reaction>
</comment>
<comment type="caution">
    <text evidence="12">The sequence shown here is derived from an EMBL/GenBank/DDBJ whole genome shotgun (WGS) entry which is preliminary data.</text>
</comment>
<reference evidence="12 13" key="1">
    <citation type="submission" date="2018-08" db="EMBL/GenBank/DDBJ databases">
        <title>A genome reference for cultivated species of the human gut microbiota.</title>
        <authorList>
            <person name="Zou Y."/>
            <person name="Xue W."/>
            <person name="Luo G."/>
        </authorList>
    </citation>
    <scope>NUCLEOTIDE SEQUENCE [LARGE SCALE GENOMIC DNA]</scope>
    <source>
        <strain evidence="12 13">OM08-12AT</strain>
    </source>
</reference>
<evidence type="ECO:0000256" key="7">
    <source>
        <dbReference type="ARBA" id="ARBA00022777"/>
    </source>
</evidence>
<evidence type="ECO:0000256" key="11">
    <source>
        <dbReference type="HAMAP-Rule" id="MF_00228"/>
    </source>
</evidence>
<dbReference type="InterPro" id="IPR000417">
    <property type="entry name" value="Hyethyz_kinase"/>
</dbReference>
<keyword evidence="7 11" id="KW-0418">Kinase</keyword>
<feature type="binding site" evidence="11">
    <location>
        <position position="48"/>
    </location>
    <ligand>
        <name>substrate</name>
    </ligand>
</feature>
<keyword evidence="8 11" id="KW-0067">ATP-binding</keyword>
<gene>
    <name evidence="11" type="primary">thiM</name>
    <name evidence="12" type="ORF">DXC13_01875</name>
</gene>
<protein>
    <recommendedName>
        <fullName evidence="11">Hydroxyethylthiazole kinase</fullName>
        <ecNumber evidence="11">2.7.1.50</ecNumber>
    </recommendedName>
    <alternativeName>
        <fullName evidence="11">4-methyl-5-beta-hydroxyethylthiazole kinase</fullName>
        <shortName evidence="11">TH kinase</shortName>
        <shortName evidence="11">Thz kinase</shortName>
    </alternativeName>
</protein>
<evidence type="ECO:0000256" key="3">
    <source>
        <dbReference type="ARBA" id="ARBA00004868"/>
    </source>
</evidence>
<name>A0A3E4XCP8_9FIRM</name>
<dbReference type="SUPFAM" id="SSF53613">
    <property type="entry name" value="Ribokinase-like"/>
    <property type="match status" value="1"/>
</dbReference>
<dbReference type="Gene3D" id="3.40.1190.20">
    <property type="match status" value="1"/>
</dbReference>
<dbReference type="GO" id="GO:0005524">
    <property type="term" value="F:ATP binding"/>
    <property type="evidence" value="ECO:0007669"/>
    <property type="project" value="UniProtKB-UniRule"/>
</dbReference>
<dbReference type="EC" id="2.7.1.50" evidence="11"/>
<keyword evidence="6 11" id="KW-0547">Nucleotide-binding</keyword>
<dbReference type="EMBL" id="QSTI01000002">
    <property type="protein sequence ID" value="RGM52237.1"/>
    <property type="molecule type" value="Genomic_DNA"/>
</dbReference>
<evidence type="ECO:0000256" key="4">
    <source>
        <dbReference type="ARBA" id="ARBA00022679"/>
    </source>
</evidence>
<feature type="binding site" evidence="11">
    <location>
        <position position="124"/>
    </location>
    <ligand>
        <name>ATP</name>
        <dbReference type="ChEBI" id="CHEBI:30616"/>
    </ligand>
</feature>
<dbReference type="GO" id="GO:0000287">
    <property type="term" value="F:magnesium ion binding"/>
    <property type="evidence" value="ECO:0007669"/>
    <property type="project" value="UniProtKB-UniRule"/>
</dbReference>
<feature type="binding site" evidence="11">
    <location>
        <position position="172"/>
    </location>
    <ligand>
        <name>ATP</name>
        <dbReference type="ChEBI" id="CHEBI:30616"/>
    </ligand>
</feature>
<comment type="cofactor">
    <cofactor evidence="2 11">
        <name>Mg(2+)</name>
        <dbReference type="ChEBI" id="CHEBI:18420"/>
    </cofactor>
</comment>
<evidence type="ECO:0000256" key="5">
    <source>
        <dbReference type="ARBA" id="ARBA00022723"/>
    </source>
</evidence>
<dbReference type="UniPathway" id="UPA00060">
    <property type="reaction ID" value="UER00139"/>
</dbReference>
<sequence length="328" mass="35490">MNSCKEIQMNNFIEKLKSRSPLIHNITNMVTINDVANIELACGARPIMAMAPQEMDEVTCICDGLNLNIGTPYEERFEAMRIAARMAAKKNIPIVLDLVGVGVSRFRMDFVMSLLDEVHVDVIKGNLSEVKAVMEHGRCDGGVEVTDTADESDAKALACRAALRYGCICVITGETDYVAELCDEADCYDNNERSLMSTDAMSTDATDTGVMDNCVVNAVTSDADGYTHNYRVGSITGGHSMMKRVTGTGCMLSGLICAFVAADCDDKYGAVTAALSCMKSAGGLAASDMAEHGRETNSCYFIKPGNATYRDRLIDAVYHICDGDYELM</sequence>
<evidence type="ECO:0000313" key="13">
    <source>
        <dbReference type="Proteomes" id="UP000260717"/>
    </source>
</evidence>
<dbReference type="GO" id="GO:0009228">
    <property type="term" value="P:thiamine biosynthetic process"/>
    <property type="evidence" value="ECO:0007669"/>
    <property type="project" value="UniProtKB-KW"/>
</dbReference>
<dbReference type="CDD" id="cd01170">
    <property type="entry name" value="THZ_kinase"/>
    <property type="match status" value="1"/>
</dbReference>
<evidence type="ECO:0000256" key="9">
    <source>
        <dbReference type="ARBA" id="ARBA00022842"/>
    </source>
</evidence>
<evidence type="ECO:0000256" key="8">
    <source>
        <dbReference type="ARBA" id="ARBA00022840"/>
    </source>
</evidence>
<organism evidence="12 13">
    <name type="scientific">Agathobacter rectalis</name>
    <dbReference type="NCBI Taxonomy" id="39491"/>
    <lineage>
        <taxon>Bacteria</taxon>
        <taxon>Bacillati</taxon>
        <taxon>Bacillota</taxon>
        <taxon>Clostridia</taxon>
        <taxon>Lachnospirales</taxon>
        <taxon>Lachnospiraceae</taxon>
        <taxon>Agathobacter</taxon>
    </lineage>
</organism>
<keyword evidence="9 11" id="KW-0460">Magnesium</keyword>
<dbReference type="Proteomes" id="UP000260717">
    <property type="component" value="Unassembled WGS sequence"/>
</dbReference>
<evidence type="ECO:0000313" key="12">
    <source>
        <dbReference type="EMBL" id="RGM52237.1"/>
    </source>
</evidence>
<evidence type="ECO:0000256" key="10">
    <source>
        <dbReference type="ARBA" id="ARBA00022977"/>
    </source>
</evidence>